<protein>
    <submittedName>
        <fullName evidence="1">Uncharacterized protein</fullName>
    </submittedName>
</protein>
<comment type="caution">
    <text evidence="1">The sequence shown here is derived from an EMBL/GenBank/DDBJ whole genome shotgun (WGS) entry which is preliminary data.</text>
</comment>
<proteinExistence type="predicted"/>
<keyword evidence="2" id="KW-1185">Reference proteome</keyword>
<gene>
    <name evidence="1" type="ORF">PDIGIT_LOCUS3952</name>
</gene>
<accession>A0A9W4XJM4</accession>
<evidence type="ECO:0000313" key="2">
    <source>
        <dbReference type="Proteomes" id="UP001152607"/>
    </source>
</evidence>
<dbReference type="EMBL" id="CAOQHR010000002">
    <property type="protein sequence ID" value="CAI6328144.1"/>
    <property type="molecule type" value="Genomic_DNA"/>
</dbReference>
<name>A0A9W4XJM4_9PLEO</name>
<dbReference type="Proteomes" id="UP001152607">
    <property type="component" value="Unassembled WGS sequence"/>
</dbReference>
<dbReference type="AlphaFoldDB" id="A0A9W4XJM4"/>
<sequence length="153" mass="16220">MRDTLRDAICVSRPAAALVSPIGPHADPDWPCLQPPSSPCSCHAFLSSLCPASCFPIRRSMPPAPVSKQTTKGNKINLPGEAIQMPSMSVFAILCSMSGQLSLDPTDAFFASYGASERCARDEPCRTHLETVPGSLTAAAQWGRIAIPQPLLG</sequence>
<organism evidence="1 2">
    <name type="scientific">Periconia digitata</name>
    <dbReference type="NCBI Taxonomy" id="1303443"/>
    <lineage>
        <taxon>Eukaryota</taxon>
        <taxon>Fungi</taxon>
        <taxon>Dikarya</taxon>
        <taxon>Ascomycota</taxon>
        <taxon>Pezizomycotina</taxon>
        <taxon>Dothideomycetes</taxon>
        <taxon>Pleosporomycetidae</taxon>
        <taxon>Pleosporales</taxon>
        <taxon>Massarineae</taxon>
        <taxon>Periconiaceae</taxon>
        <taxon>Periconia</taxon>
    </lineage>
</organism>
<reference evidence="1" key="1">
    <citation type="submission" date="2023-01" db="EMBL/GenBank/DDBJ databases">
        <authorList>
            <person name="Van Ghelder C."/>
            <person name="Rancurel C."/>
        </authorList>
    </citation>
    <scope>NUCLEOTIDE SEQUENCE</scope>
    <source>
        <strain evidence="1">CNCM I-4278</strain>
    </source>
</reference>
<evidence type="ECO:0000313" key="1">
    <source>
        <dbReference type="EMBL" id="CAI6328144.1"/>
    </source>
</evidence>